<reference evidence="2 3" key="1">
    <citation type="submission" date="2024-05" db="EMBL/GenBank/DDBJ databases">
        <title>Long read based assembly of the Candida bracarensis genome reveals expanded adhesin content.</title>
        <authorList>
            <person name="Marcet-Houben M."/>
            <person name="Ksiezopolska E."/>
            <person name="Gabaldon T."/>
        </authorList>
    </citation>
    <scope>NUCLEOTIDE SEQUENCE [LARGE SCALE GENOMIC DNA]</scope>
    <source>
        <strain evidence="2 3">CBM6</strain>
    </source>
</reference>
<dbReference type="Pfam" id="PF14622">
    <property type="entry name" value="Ribonucleas_3_3"/>
    <property type="match status" value="1"/>
</dbReference>
<dbReference type="PANTHER" id="PTHR28160">
    <property type="entry name" value="54S RIBOSOMAL PROTEIN L15, MITOCHONDRIAL"/>
    <property type="match status" value="1"/>
</dbReference>
<keyword evidence="3" id="KW-1185">Reference proteome</keyword>
<dbReference type="SUPFAM" id="SSF69065">
    <property type="entry name" value="RNase III domain-like"/>
    <property type="match status" value="1"/>
</dbReference>
<dbReference type="CDD" id="cd00593">
    <property type="entry name" value="RIBOc"/>
    <property type="match status" value="1"/>
</dbReference>
<evidence type="ECO:0000259" key="1">
    <source>
        <dbReference type="SMART" id="SM00535"/>
    </source>
</evidence>
<dbReference type="PANTHER" id="PTHR28160:SF1">
    <property type="entry name" value="LARGE RIBOSOMAL SUBUNIT PROTEIN ML57"/>
    <property type="match status" value="1"/>
</dbReference>
<dbReference type="SMART" id="SM00535">
    <property type="entry name" value="RIBOc"/>
    <property type="match status" value="1"/>
</dbReference>
<dbReference type="InterPro" id="IPR040030">
    <property type="entry name" value="Ribosomal_mL57"/>
</dbReference>
<name>A0ABR4NTF8_9SACH</name>
<gene>
    <name evidence="2" type="ORF">RNJ44_00256</name>
</gene>
<organism evidence="2 3">
    <name type="scientific">Nakaseomyces bracarensis</name>
    <dbReference type="NCBI Taxonomy" id="273131"/>
    <lineage>
        <taxon>Eukaryota</taxon>
        <taxon>Fungi</taxon>
        <taxon>Dikarya</taxon>
        <taxon>Ascomycota</taxon>
        <taxon>Saccharomycotina</taxon>
        <taxon>Saccharomycetes</taxon>
        <taxon>Saccharomycetales</taxon>
        <taxon>Saccharomycetaceae</taxon>
        <taxon>Nakaseomyces</taxon>
    </lineage>
</organism>
<accession>A0ABR4NTF8</accession>
<proteinExistence type="predicted"/>
<evidence type="ECO:0000313" key="2">
    <source>
        <dbReference type="EMBL" id="KAL3231721.1"/>
    </source>
</evidence>
<dbReference type="Gene3D" id="1.10.1520.10">
    <property type="entry name" value="Ribonuclease III domain"/>
    <property type="match status" value="1"/>
</dbReference>
<feature type="domain" description="RNase III" evidence="1">
    <location>
        <begin position="61"/>
        <end position="197"/>
    </location>
</feature>
<dbReference type="Proteomes" id="UP001623330">
    <property type="component" value="Unassembled WGS sequence"/>
</dbReference>
<protein>
    <submittedName>
        <fullName evidence="2">Large ribosomal subunit protein mL57</fullName>
    </submittedName>
</protein>
<dbReference type="InterPro" id="IPR036389">
    <property type="entry name" value="RNase_III_sf"/>
</dbReference>
<evidence type="ECO:0000313" key="3">
    <source>
        <dbReference type="Proteomes" id="UP001623330"/>
    </source>
</evidence>
<comment type="caution">
    <text evidence="2">The sequence shown here is derived from an EMBL/GenBank/DDBJ whole genome shotgun (WGS) entry which is preliminary data.</text>
</comment>
<dbReference type="InterPro" id="IPR000999">
    <property type="entry name" value="RNase_III_dom"/>
</dbReference>
<dbReference type="EMBL" id="JBEVYD010000006">
    <property type="protein sequence ID" value="KAL3231721.1"/>
    <property type="molecule type" value="Genomic_DNA"/>
</dbReference>
<sequence>MLGRRSLYLHAGARVRGLKRDPVSYLRNPAGLSYEEVKSDYQEKIRQALRFKEHDIELSDPVLLQCFTHKSFAHGSRPYNEKLNLLGLQFLKLNASIHTVKGDGKVADFTQLGTLQSRGLISHHTAADYIIRKQLDPLVFWKMNDVNDGPINGKSKILSTVLNSVVGAIVLQQGPGKASQFVFEDLLNPNNADSLLNIASTKS</sequence>